<keyword evidence="4" id="KW-0753">Steroid metabolism</keyword>
<evidence type="ECO:0000256" key="9">
    <source>
        <dbReference type="ARBA" id="ARBA00067031"/>
    </source>
</evidence>
<comment type="catalytic activity">
    <reaction evidence="8">
        <text>3-oxo-5beta-cholan-24-oate + NADH + H(+) = isolithocholate + NAD(+)</text>
        <dbReference type="Rhea" id="RHEA:47508"/>
        <dbReference type="ChEBI" id="CHEBI:11867"/>
        <dbReference type="ChEBI" id="CHEBI:15378"/>
        <dbReference type="ChEBI" id="CHEBI:57540"/>
        <dbReference type="ChEBI" id="CHEBI:57945"/>
        <dbReference type="ChEBI" id="CHEBI:87728"/>
        <dbReference type="EC" id="1.1.1.391"/>
    </reaction>
    <physiologicalReaction direction="left-to-right" evidence="8">
        <dbReference type="Rhea" id="RHEA:47509"/>
    </physiologicalReaction>
</comment>
<dbReference type="EMBL" id="JAUMVS010000021">
    <property type="protein sequence ID" value="MDO4841489.1"/>
    <property type="molecule type" value="Genomic_DNA"/>
</dbReference>
<dbReference type="CDD" id="cd05233">
    <property type="entry name" value="SDR_c"/>
    <property type="match status" value="1"/>
</dbReference>
<dbReference type="AlphaFoldDB" id="A0AA43RH98"/>
<dbReference type="PANTHER" id="PTHR24321:SF11">
    <property type="entry name" value="BLR0893 PROTEIN"/>
    <property type="match status" value="1"/>
</dbReference>
<dbReference type="GO" id="GO:0016491">
    <property type="term" value="F:oxidoreductase activity"/>
    <property type="evidence" value="ECO:0007669"/>
    <property type="project" value="UniProtKB-KW"/>
</dbReference>
<comment type="catalytic activity">
    <reaction evidence="7">
        <text>7alpha,12alpha-dihydroxy-3-oxo-5beta-cholan-24-oate + NADH + H(+) = isocholate + NAD(+)</text>
        <dbReference type="Rhea" id="RHEA:47512"/>
        <dbReference type="ChEBI" id="CHEBI:15378"/>
        <dbReference type="ChEBI" id="CHEBI:57540"/>
        <dbReference type="ChEBI" id="CHEBI:57945"/>
        <dbReference type="ChEBI" id="CHEBI:87735"/>
        <dbReference type="ChEBI" id="CHEBI:87736"/>
    </reaction>
    <physiologicalReaction direction="left-to-right" evidence="7">
        <dbReference type="Rhea" id="RHEA:47513"/>
    </physiologicalReaction>
</comment>
<protein>
    <recommendedName>
        <fullName evidence="9">3beta-hydroxycholanate 3-dehydrogenase (NAD(+))</fullName>
        <ecNumber evidence="9">1.1.1.391</ecNumber>
    </recommendedName>
    <alternativeName>
        <fullName evidence="10">NAD-dependent bile acid 3beta-dehydrogenase</fullName>
    </alternativeName>
</protein>
<evidence type="ECO:0000256" key="6">
    <source>
        <dbReference type="ARBA" id="ARBA00050953"/>
    </source>
</evidence>
<dbReference type="SUPFAM" id="SSF51735">
    <property type="entry name" value="NAD(P)-binding Rossmann-fold domains"/>
    <property type="match status" value="1"/>
</dbReference>
<evidence type="ECO:0000256" key="5">
    <source>
        <dbReference type="ARBA" id="ARBA00050257"/>
    </source>
</evidence>
<accession>A0AA43RH98</accession>
<evidence type="ECO:0000313" key="12">
    <source>
        <dbReference type="EMBL" id="MDO4841489.1"/>
    </source>
</evidence>
<comment type="catalytic activity">
    <reaction evidence="5">
        <text>12alpha-hydroxy-3-oxo-5beta-cholan-24-oate + NADH + H(+) = isodeoxycholate + NAD(+)</text>
        <dbReference type="Rhea" id="RHEA:47492"/>
        <dbReference type="ChEBI" id="CHEBI:15378"/>
        <dbReference type="ChEBI" id="CHEBI:57540"/>
        <dbReference type="ChEBI" id="CHEBI:57945"/>
        <dbReference type="ChEBI" id="CHEBI:87733"/>
        <dbReference type="ChEBI" id="CHEBI:87734"/>
    </reaction>
    <physiologicalReaction direction="left-to-right" evidence="5">
        <dbReference type="Rhea" id="RHEA:47493"/>
    </physiologicalReaction>
</comment>
<dbReference type="Gene3D" id="3.40.50.720">
    <property type="entry name" value="NAD(P)-binding Rossmann-like Domain"/>
    <property type="match status" value="1"/>
</dbReference>
<keyword evidence="2" id="KW-0560">Oxidoreductase</keyword>
<evidence type="ECO:0000256" key="7">
    <source>
        <dbReference type="ARBA" id="ARBA00052497"/>
    </source>
</evidence>
<evidence type="ECO:0000256" key="10">
    <source>
        <dbReference type="ARBA" id="ARBA00081284"/>
    </source>
</evidence>
<keyword evidence="13" id="KW-1185">Reference proteome</keyword>
<dbReference type="FunFam" id="3.40.50.720:FF:000084">
    <property type="entry name" value="Short-chain dehydrogenase reductase"/>
    <property type="match status" value="1"/>
</dbReference>
<evidence type="ECO:0000256" key="4">
    <source>
        <dbReference type="ARBA" id="ARBA00023221"/>
    </source>
</evidence>
<dbReference type="PROSITE" id="PS00061">
    <property type="entry name" value="ADH_SHORT"/>
    <property type="match status" value="1"/>
</dbReference>
<dbReference type="Pfam" id="PF00106">
    <property type="entry name" value="adh_short"/>
    <property type="match status" value="1"/>
</dbReference>
<dbReference type="PRINTS" id="PR00081">
    <property type="entry name" value="GDHRDH"/>
</dbReference>
<dbReference type="InterPro" id="IPR002347">
    <property type="entry name" value="SDR_fam"/>
</dbReference>
<proteinExistence type="inferred from homology"/>
<gene>
    <name evidence="12" type="ORF">Q3982_02285</name>
</gene>
<comment type="similarity">
    <text evidence="1 11">Belongs to the short-chain dehydrogenases/reductases (SDR) family.</text>
</comment>
<evidence type="ECO:0000256" key="2">
    <source>
        <dbReference type="ARBA" id="ARBA00023002"/>
    </source>
</evidence>
<dbReference type="PANTHER" id="PTHR24321">
    <property type="entry name" value="DEHYDROGENASES, SHORT CHAIN"/>
    <property type="match status" value="1"/>
</dbReference>
<evidence type="ECO:0000313" key="13">
    <source>
        <dbReference type="Proteomes" id="UP001168575"/>
    </source>
</evidence>
<dbReference type="PRINTS" id="PR00080">
    <property type="entry name" value="SDRFAMILY"/>
</dbReference>
<comment type="caution">
    <text evidence="12">The sequence shown here is derived from an EMBL/GenBank/DDBJ whole genome shotgun (WGS) entry which is preliminary data.</text>
</comment>
<dbReference type="EC" id="1.1.1.391" evidence="9"/>
<organism evidence="12 13">
    <name type="scientific">Phoenicibacter congonensis</name>
    <dbReference type="NCBI Taxonomy" id="1944646"/>
    <lineage>
        <taxon>Bacteria</taxon>
        <taxon>Bacillati</taxon>
        <taxon>Actinomycetota</taxon>
        <taxon>Coriobacteriia</taxon>
        <taxon>Eggerthellales</taxon>
        <taxon>Eggerthellaceae</taxon>
        <taxon>Phoenicibacter</taxon>
    </lineage>
</organism>
<evidence type="ECO:0000256" key="1">
    <source>
        <dbReference type="ARBA" id="ARBA00006484"/>
    </source>
</evidence>
<evidence type="ECO:0000256" key="11">
    <source>
        <dbReference type="RuleBase" id="RU000363"/>
    </source>
</evidence>
<dbReference type="GO" id="GO:0008202">
    <property type="term" value="P:steroid metabolic process"/>
    <property type="evidence" value="ECO:0007669"/>
    <property type="project" value="UniProtKB-KW"/>
</dbReference>
<sequence length="275" mass="29751">MNIFKERFAGKTILITGATSGIGEATALRAAAEGANVVVAGRDEQRGQAVVEKIKLDGGDAIFVKGDLTNENDVVRLIKTAEDKFGDIQLFVNNAGVASDPDRVDEYSTEQWLRIMDINVNAVFYCCREELKHLLKHDKGGAIVNLSSVAGVRAFPSACGYVTSKHAIVGLTKAIAMEYAHKNIRCNSTGPCSSSTPLNINSSLAYGRKLRQLIDSGIDTEEYIDEWMCCGKMQAPMGRDCVADEQAAVILFLLSDDASYITGDQIVVDGGWVVY</sequence>
<dbReference type="InterPro" id="IPR036291">
    <property type="entry name" value="NAD(P)-bd_dom_sf"/>
</dbReference>
<reference evidence="12" key="1">
    <citation type="submission" date="2023-07" db="EMBL/GenBank/DDBJ databases">
        <title>Between Cages and Wild: Unraveling the Impact of Captivity on Animal Microbiomes and Antimicrobial Resistance.</title>
        <authorList>
            <person name="Schmartz G.P."/>
            <person name="Rehner J."/>
            <person name="Schuff M.J."/>
            <person name="Becker S.L."/>
            <person name="Kravczyk M."/>
            <person name="Gurevich A."/>
            <person name="Francke R."/>
            <person name="Mueller R."/>
            <person name="Keller V."/>
            <person name="Keller A."/>
        </authorList>
    </citation>
    <scope>NUCLEOTIDE SEQUENCE</scope>
    <source>
        <strain evidence="12">S12M_St_49</strain>
    </source>
</reference>
<name>A0AA43RH98_9ACTN</name>
<dbReference type="Proteomes" id="UP001168575">
    <property type="component" value="Unassembled WGS sequence"/>
</dbReference>
<evidence type="ECO:0000256" key="3">
    <source>
        <dbReference type="ARBA" id="ARBA00023098"/>
    </source>
</evidence>
<comment type="catalytic activity">
    <reaction evidence="6">
        <text>3-oxochenodeoxycholate + NADH + H(+) = isochenodeoxycholate + NAD(+)</text>
        <dbReference type="Rhea" id="RHEA:47516"/>
        <dbReference type="ChEBI" id="CHEBI:15378"/>
        <dbReference type="ChEBI" id="CHEBI:57540"/>
        <dbReference type="ChEBI" id="CHEBI:57945"/>
        <dbReference type="ChEBI" id="CHEBI:87730"/>
        <dbReference type="ChEBI" id="CHEBI:87731"/>
    </reaction>
    <physiologicalReaction direction="left-to-right" evidence="6">
        <dbReference type="Rhea" id="RHEA:47517"/>
    </physiologicalReaction>
</comment>
<keyword evidence="3" id="KW-0443">Lipid metabolism</keyword>
<dbReference type="InterPro" id="IPR020904">
    <property type="entry name" value="Sc_DH/Rdtase_CS"/>
</dbReference>
<evidence type="ECO:0000256" key="8">
    <source>
        <dbReference type="ARBA" id="ARBA00052953"/>
    </source>
</evidence>